<dbReference type="GO" id="GO:0051315">
    <property type="term" value="P:attachment of mitotic spindle microtubules to kinetochore"/>
    <property type="evidence" value="ECO:0007669"/>
    <property type="project" value="UniProtKB-UniRule"/>
</dbReference>
<dbReference type="GO" id="GO:0051301">
    <property type="term" value="P:cell division"/>
    <property type="evidence" value="ECO:0007669"/>
    <property type="project" value="UniProtKB-UniRule"/>
</dbReference>
<reference evidence="15" key="2">
    <citation type="submission" date="2020-12" db="EMBL/GenBank/DDBJ databases">
        <title>New Spironucleus salmonicida genome in near-complete chromosomes.</title>
        <authorList>
            <person name="Xu F."/>
            <person name="Kurt Z."/>
            <person name="Jimenez-Gonzalez A."/>
            <person name="Astvaldsson A."/>
            <person name="Andersson J.O."/>
            <person name="Svard S.G."/>
        </authorList>
    </citation>
    <scope>NUCLEOTIDE SEQUENCE</scope>
    <source>
        <strain evidence="15">ATCC 50377</strain>
    </source>
</reference>
<comment type="subunit">
    <text evidence="10">Component of the NDC80 complex.</text>
</comment>
<evidence type="ECO:0000256" key="6">
    <source>
        <dbReference type="ARBA" id="ARBA00023054"/>
    </source>
</evidence>
<sequence length="590" mass="68418">MQRRSTQLNQSKITSGRQTLSGKPNKATDNRPLRDQAYIQQCAERLHSFLQDWNFECPSEKQFQQGIQLKQIINITNFLIEKLGVQLPEISTDLKNPQTVFNGFSNIMSVLGYPDTNAFKQNELNSCSQPQTWRKFLLFLTWLVELTDYSLSVNLTGEGEFASEKIDVSVFIKELCQSEEPTLLLQGPRYFDFFSQLYSGFLSNPDEEILKSSLETNFNLWVENATDSEQKIQAQITKIDTDIKRLKTSLDTEIKTAKDELLDLQGICVENQLDFTNEIDFQQLNSFDCLMDIKRTNLQKIDEVQVDINAMIQNKERVEIPQLMEQIEQIETQITSFTNKNVSLQNELQSLQETVSKQNISIPDYQKLEFEHSTLKEQINEVQREVHELSSQLQEKQQKSAKISKSIQQNCANMGLNPQVLTIQLLKQTLDDARKEYRGSEQKIFDLNSQLQSQELEKENLERELGLLQKKGDDSRRQLLVIKQEFDTKQVQQQVTNQKQDERQRNIKNEINSLLEKKRALQYELSEIEGQKQQLTGQLQRESSKAEQDLQNISQIIGQLTLQVVESRNHARKSLELVRDKIGDALLHFK</sequence>
<feature type="coiled-coil region" evidence="11">
    <location>
        <begin position="320"/>
        <end position="399"/>
    </location>
</feature>
<feature type="region of interest" description="Disordered" evidence="12">
    <location>
        <begin position="1"/>
        <end position="33"/>
    </location>
</feature>
<keyword evidence="16" id="KW-1185">Reference proteome</keyword>
<dbReference type="OrthoDB" id="7459479at2759"/>
<keyword evidence="6 11" id="KW-0175">Coiled coil</keyword>
<feature type="coiled-coil region" evidence="11">
    <location>
        <begin position="423"/>
        <end position="545"/>
    </location>
</feature>
<keyword evidence="7 10" id="KW-0539">Nucleus</keyword>
<dbReference type="VEuPathDB" id="GiardiaDB:SS50377_21211"/>
<feature type="compositionally biased region" description="Polar residues" evidence="12">
    <location>
        <begin position="1"/>
        <end position="22"/>
    </location>
</feature>
<evidence type="ECO:0000259" key="13">
    <source>
        <dbReference type="Pfam" id="PF03801"/>
    </source>
</evidence>
<dbReference type="GO" id="GO:0031262">
    <property type="term" value="C:Ndc80 complex"/>
    <property type="evidence" value="ECO:0007669"/>
    <property type="project" value="UniProtKB-UniRule"/>
</dbReference>
<keyword evidence="4 10" id="KW-0498">Mitosis</keyword>
<keyword evidence="2 10" id="KW-0158">Chromosome</keyword>
<protein>
    <recommendedName>
        <fullName evidence="10">Kinetochore protein NDC80</fullName>
    </recommendedName>
</protein>
<evidence type="ECO:0000256" key="12">
    <source>
        <dbReference type="SAM" id="MobiDB-lite"/>
    </source>
</evidence>
<evidence type="ECO:0000256" key="4">
    <source>
        <dbReference type="ARBA" id="ARBA00022776"/>
    </source>
</evidence>
<keyword evidence="5 10" id="KW-0995">Kinetochore</keyword>
<evidence type="ECO:0000256" key="8">
    <source>
        <dbReference type="ARBA" id="ARBA00023306"/>
    </source>
</evidence>
<evidence type="ECO:0000313" key="14">
    <source>
        <dbReference type="EMBL" id="EST43985.1"/>
    </source>
</evidence>
<evidence type="ECO:0000256" key="11">
    <source>
        <dbReference type="SAM" id="Coils"/>
    </source>
</evidence>
<feature type="domain" description="Kinetochore protein Ndc80 CH" evidence="13">
    <location>
        <begin position="3"/>
        <end position="148"/>
    </location>
</feature>
<comment type="subcellular location">
    <subcellularLocation>
        <location evidence="10">Chromosome</location>
        <location evidence="10">Centromere</location>
        <location evidence="10">Kinetochore</location>
    </subcellularLocation>
    <subcellularLocation>
        <location evidence="10">Nucleus</location>
    </subcellularLocation>
</comment>
<name>V6LHE3_9EUKA</name>
<proteinExistence type="inferred from homology"/>
<dbReference type="InterPro" id="IPR005550">
    <property type="entry name" value="Kinetochore_Ndc80"/>
</dbReference>
<dbReference type="AlphaFoldDB" id="V6LHE3"/>
<evidence type="ECO:0000313" key="15">
    <source>
        <dbReference type="EMBL" id="KAH0577857.1"/>
    </source>
</evidence>
<accession>V6LHE3</accession>
<evidence type="ECO:0000256" key="2">
    <source>
        <dbReference type="ARBA" id="ARBA00022454"/>
    </source>
</evidence>
<dbReference type="EMBL" id="KI546130">
    <property type="protein sequence ID" value="EST43985.1"/>
    <property type="molecule type" value="Genomic_DNA"/>
</dbReference>
<comment type="similarity">
    <text evidence="1 10">Belongs to the NDC80/HEC1 family.</text>
</comment>
<evidence type="ECO:0000256" key="9">
    <source>
        <dbReference type="ARBA" id="ARBA00023328"/>
    </source>
</evidence>
<evidence type="ECO:0000256" key="7">
    <source>
        <dbReference type="ARBA" id="ARBA00023242"/>
    </source>
</evidence>
<dbReference type="PANTHER" id="PTHR10643:SF2">
    <property type="entry name" value="KINETOCHORE PROTEIN NDC80 HOMOLOG"/>
    <property type="match status" value="1"/>
</dbReference>
<keyword evidence="3 10" id="KW-0132">Cell division</keyword>
<dbReference type="EMBL" id="AUWU02000001">
    <property type="protein sequence ID" value="KAH0577857.1"/>
    <property type="molecule type" value="Genomic_DNA"/>
</dbReference>
<evidence type="ECO:0000256" key="5">
    <source>
        <dbReference type="ARBA" id="ARBA00022838"/>
    </source>
</evidence>
<dbReference type="GO" id="GO:0005634">
    <property type="term" value="C:nucleus"/>
    <property type="evidence" value="ECO:0007669"/>
    <property type="project" value="UniProtKB-SubCell"/>
</dbReference>
<organism evidence="14">
    <name type="scientific">Spironucleus salmonicida</name>
    <dbReference type="NCBI Taxonomy" id="348837"/>
    <lineage>
        <taxon>Eukaryota</taxon>
        <taxon>Metamonada</taxon>
        <taxon>Diplomonadida</taxon>
        <taxon>Hexamitidae</taxon>
        <taxon>Hexamitinae</taxon>
        <taxon>Spironucleus</taxon>
    </lineage>
</organism>
<keyword evidence="9 10" id="KW-0137">Centromere</keyword>
<keyword evidence="8 10" id="KW-0131">Cell cycle</keyword>
<evidence type="ECO:0000256" key="3">
    <source>
        <dbReference type="ARBA" id="ARBA00022618"/>
    </source>
</evidence>
<evidence type="ECO:0000313" key="16">
    <source>
        <dbReference type="Proteomes" id="UP000018208"/>
    </source>
</evidence>
<dbReference type="Proteomes" id="UP000018208">
    <property type="component" value="Unassembled WGS sequence"/>
</dbReference>
<dbReference type="InterPro" id="IPR055260">
    <property type="entry name" value="Ndc80_CH"/>
</dbReference>
<reference evidence="14 15" key="1">
    <citation type="journal article" date="2014" name="PLoS Genet.">
        <title>The Genome of Spironucleus salmonicida Highlights a Fish Pathogen Adapted to Fluctuating Environments.</title>
        <authorList>
            <person name="Xu F."/>
            <person name="Jerlstrom-Hultqvist J."/>
            <person name="Einarsson E."/>
            <person name="Astvaldsson A."/>
            <person name="Svard S.G."/>
            <person name="Andersson J.O."/>
        </authorList>
    </citation>
    <scope>NUCLEOTIDE SEQUENCE</scope>
    <source>
        <strain evidence="15">ATCC 50377</strain>
    </source>
</reference>
<evidence type="ECO:0000256" key="1">
    <source>
        <dbReference type="ARBA" id="ARBA00007050"/>
    </source>
</evidence>
<evidence type="ECO:0000256" key="10">
    <source>
        <dbReference type="RuleBase" id="RU368072"/>
    </source>
</evidence>
<dbReference type="PANTHER" id="PTHR10643">
    <property type="entry name" value="KINETOCHORE PROTEIN NDC80"/>
    <property type="match status" value="1"/>
</dbReference>
<dbReference type="InterPro" id="IPR038273">
    <property type="entry name" value="Ndc80_sf"/>
</dbReference>
<gene>
    <name evidence="14" type="ORF">SS50377_16293</name>
    <name evidence="15" type="ORF">SS50377_21211</name>
</gene>
<dbReference type="Pfam" id="PF03801">
    <property type="entry name" value="Ndc80_HEC"/>
    <property type="match status" value="1"/>
</dbReference>
<comment type="function">
    <text evidence="10">Acts as a component of the essential kinetochore-associated NDC80 complex, which is required for chromosome segregation and spindle checkpoint activity.</text>
</comment>
<dbReference type="Gene3D" id="1.10.418.30">
    <property type="entry name" value="Ncd80 complex, Ncd80 subunit"/>
    <property type="match status" value="1"/>
</dbReference>